<feature type="transmembrane region" description="Helical" evidence="1">
    <location>
        <begin position="7"/>
        <end position="26"/>
    </location>
</feature>
<keyword evidence="3" id="KW-1185">Reference proteome</keyword>
<keyword evidence="1" id="KW-0472">Membrane</keyword>
<name>A0ABZ0KRZ6_9BACL</name>
<evidence type="ECO:0000313" key="2">
    <source>
        <dbReference type="EMBL" id="WOV82986.1"/>
    </source>
</evidence>
<dbReference type="Proteomes" id="UP001303532">
    <property type="component" value="Chromosome"/>
</dbReference>
<evidence type="ECO:0000313" key="3">
    <source>
        <dbReference type="Proteomes" id="UP001303532"/>
    </source>
</evidence>
<evidence type="ECO:0000256" key="1">
    <source>
        <dbReference type="SAM" id="Phobius"/>
    </source>
</evidence>
<accession>A0ABZ0KRZ6</accession>
<dbReference type="RefSeq" id="WP_323690658.1">
    <property type="nucleotide sequence ID" value="NZ_CP116341.1"/>
</dbReference>
<sequence length="69" mass="7832">MQRTIIGYFLIVLLFIVYFKASSFLWNILRLGGLTGEIGVLIGTLLILVLSFVFAKITSDKLIEVLNRR</sequence>
<dbReference type="EMBL" id="CP116341">
    <property type="protein sequence ID" value="WOV82986.1"/>
    <property type="molecule type" value="Genomic_DNA"/>
</dbReference>
<reference evidence="2 3" key="1">
    <citation type="submission" date="2023-01" db="EMBL/GenBank/DDBJ databases">
        <title>Sporosarcina sp. nov., isolated from Korean tranditional fermented seafood 'Jeotgal'.</title>
        <authorList>
            <person name="Yang A.-I."/>
        </authorList>
    </citation>
    <scope>NUCLEOTIDE SEQUENCE [LARGE SCALE GENOMIC DNA]</scope>
    <source>
        <strain evidence="2 3">B2O-1</strain>
    </source>
</reference>
<protein>
    <submittedName>
        <fullName evidence="2">Uncharacterized protein</fullName>
    </submittedName>
</protein>
<proteinExistence type="predicted"/>
<organism evidence="2 3">
    <name type="scientific">Sporosarcina jeotgali</name>
    <dbReference type="NCBI Taxonomy" id="3020056"/>
    <lineage>
        <taxon>Bacteria</taxon>
        <taxon>Bacillati</taxon>
        <taxon>Bacillota</taxon>
        <taxon>Bacilli</taxon>
        <taxon>Bacillales</taxon>
        <taxon>Caryophanaceae</taxon>
        <taxon>Sporosarcina</taxon>
    </lineage>
</organism>
<keyword evidence="1" id="KW-1133">Transmembrane helix</keyword>
<keyword evidence="1" id="KW-0812">Transmembrane</keyword>
<feature type="transmembrane region" description="Helical" evidence="1">
    <location>
        <begin position="38"/>
        <end position="59"/>
    </location>
</feature>
<gene>
    <name evidence="2" type="ORF">PGH26_08515</name>
</gene>